<keyword evidence="4" id="KW-1185">Reference proteome</keyword>
<accession>A0AA48L3R4</accession>
<name>A0AA48L3R4_9TREE</name>
<dbReference type="Pfam" id="PF23305">
    <property type="entry name" value="DUF7082"/>
    <property type="match status" value="1"/>
</dbReference>
<dbReference type="GO" id="GO:0005634">
    <property type="term" value="C:nucleus"/>
    <property type="evidence" value="ECO:0007669"/>
    <property type="project" value="TreeGrafter"/>
</dbReference>
<dbReference type="KEGG" id="ccac:CcaHIS019_0402270"/>
<evidence type="ECO:0000313" key="4">
    <source>
        <dbReference type="Proteomes" id="UP001233271"/>
    </source>
</evidence>
<evidence type="ECO:0000313" key="3">
    <source>
        <dbReference type="EMBL" id="BEI91407.1"/>
    </source>
</evidence>
<dbReference type="InterPro" id="IPR055509">
    <property type="entry name" value="DUF7082"/>
</dbReference>
<sequence length="565" mass="62249">MPPDRRTTTALSAQSETEFNLAGPRSQRGAPLGRQGYPYYLRQAMSTSDISAEMLKSQKMVVPDVPLSRAEMERQLQLLKRYIPNIVFHQPENFQLALNPASWSPQETQARRRIIQFTAVRSFIEQDPQAHVISALVPQVAINWSAISQQEWQGNRGDTFAMSVMLFEGKALITSVDIIGSAECFFGTHFCTNEKNRIRRGFESSGPNTLHKDDGAMYSLLRSLVNPKPRNIDKSVKVFLATSFRTLIDKICSNYIVTVDSRWKKGPLTHYTNPTHWATDLSSMDEHRRLAHKFVAPPAADETYRASEDSMAGQSANFGSRYYPNAVVPDNGIDRRASTGTTYTYGDHSFSNGLSNYAQLPPIPVISRPYELARPLDAYAYSLYSHGAGHATASNSTFATHHTGLTNEASSNHGNTLSTMNCYTDGSYATFPNGSLSSYTTVTRGSSSSYDTVPNGRLTAAETSETAASSGHSIAPNAPLGDHFPNNATTQMFETAHSATSSYSNNTGTESDHRPLNVYGQPQHLNSFRSPSYNSQGASVSNSFFNAFVFNPHQTHSESPDTVPR</sequence>
<feature type="compositionally biased region" description="Polar residues" evidence="1">
    <location>
        <begin position="8"/>
        <end position="18"/>
    </location>
</feature>
<gene>
    <name evidence="3" type="ORF">CcaverHIS019_0402270</name>
</gene>
<dbReference type="EMBL" id="AP028215">
    <property type="protein sequence ID" value="BEI91407.1"/>
    <property type="molecule type" value="Genomic_DNA"/>
</dbReference>
<protein>
    <recommendedName>
        <fullName evidence="2">DUF7082 domain-containing protein</fullName>
    </recommendedName>
</protein>
<reference evidence="3" key="1">
    <citation type="journal article" date="2023" name="BMC Genomics">
        <title>Chromosome-level genome assemblies of Cutaneotrichosporon spp. (Trichosporonales, Basidiomycota) reveal imbalanced evolution between nucleotide sequences and chromosome synteny.</title>
        <authorList>
            <person name="Kobayashi Y."/>
            <person name="Kayamori A."/>
            <person name="Aoki K."/>
            <person name="Shiwa Y."/>
            <person name="Matsutani M."/>
            <person name="Fujita N."/>
            <person name="Sugita T."/>
            <person name="Iwasaki W."/>
            <person name="Tanaka N."/>
            <person name="Takashima M."/>
        </authorList>
    </citation>
    <scope>NUCLEOTIDE SEQUENCE</scope>
    <source>
        <strain evidence="3">HIS019</strain>
    </source>
</reference>
<evidence type="ECO:0000259" key="2">
    <source>
        <dbReference type="Pfam" id="PF23305"/>
    </source>
</evidence>
<dbReference type="AlphaFoldDB" id="A0AA48L3R4"/>
<dbReference type="PANTHER" id="PTHR39463">
    <property type="entry name" value="MEDUSA"/>
    <property type="match status" value="1"/>
</dbReference>
<evidence type="ECO:0000256" key="1">
    <source>
        <dbReference type="SAM" id="MobiDB-lite"/>
    </source>
</evidence>
<feature type="domain" description="DUF7082" evidence="2">
    <location>
        <begin position="101"/>
        <end position="251"/>
    </location>
</feature>
<organism evidence="3 4">
    <name type="scientific">Cutaneotrichosporon cavernicola</name>
    <dbReference type="NCBI Taxonomy" id="279322"/>
    <lineage>
        <taxon>Eukaryota</taxon>
        <taxon>Fungi</taxon>
        <taxon>Dikarya</taxon>
        <taxon>Basidiomycota</taxon>
        <taxon>Agaricomycotina</taxon>
        <taxon>Tremellomycetes</taxon>
        <taxon>Trichosporonales</taxon>
        <taxon>Trichosporonaceae</taxon>
        <taxon>Cutaneotrichosporon</taxon>
    </lineage>
</organism>
<dbReference type="GeneID" id="85495277"/>
<dbReference type="PANTHER" id="PTHR39463:SF1">
    <property type="entry name" value="MEDUSA"/>
    <property type="match status" value="1"/>
</dbReference>
<dbReference type="Proteomes" id="UP001233271">
    <property type="component" value="Chromosome 4"/>
</dbReference>
<dbReference type="RefSeq" id="XP_060456672.1">
    <property type="nucleotide sequence ID" value="XM_060600039.1"/>
</dbReference>
<feature type="region of interest" description="Disordered" evidence="1">
    <location>
        <begin position="1"/>
        <end position="33"/>
    </location>
</feature>
<proteinExistence type="predicted"/>